<accession>A0A8X6R705</accession>
<proteinExistence type="predicted"/>
<dbReference type="EMBL" id="BMAU01021010">
    <property type="protein sequence ID" value="GFX86451.1"/>
    <property type="molecule type" value="Genomic_DNA"/>
</dbReference>
<dbReference type="AlphaFoldDB" id="A0A8X6R705"/>
<evidence type="ECO:0000313" key="1">
    <source>
        <dbReference type="EMBL" id="GFX86451.1"/>
    </source>
</evidence>
<gene>
    <name evidence="1" type="ORF">TNCV_3727201</name>
</gene>
<organism evidence="1 2">
    <name type="scientific">Trichonephila clavipes</name>
    <name type="common">Golden silk orbweaver</name>
    <name type="synonym">Nephila clavipes</name>
    <dbReference type="NCBI Taxonomy" id="2585209"/>
    <lineage>
        <taxon>Eukaryota</taxon>
        <taxon>Metazoa</taxon>
        <taxon>Ecdysozoa</taxon>
        <taxon>Arthropoda</taxon>
        <taxon>Chelicerata</taxon>
        <taxon>Arachnida</taxon>
        <taxon>Araneae</taxon>
        <taxon>Araneomorphae</taxon>
        <taxon>Entelegynae</taxon>
        <taxon>Araneoidea</taxon>
        <taxon>Nephilidae</taxon>
        <taxon>Trichonephila</taxon>
    </lineage>
</organism>
<sequence>MTLLLYLEEFPVQQSTAVLAKTDLYAQCPVWCIHQERLVYCGAENISCRHHNNWGMLFSVMSKCTRQSDSRRVFTWGENGACIYPLYDTKINRFGGKGILVYVGIMLGSCTPLCGYCQVTAL</sequence>
<comment type="caution">
    <text evidence="1">The sequence shown here is derived from an EMBL/GenBank/DDBJ whole genome shotgun (WGS) entry which is preliminary data.</text>
</comment>
<name>A0A8X6R705_TRICX</name>
<evidence type="ECO:0000313" key="2">
    <source>
        <dbReference type="Proteomes" id="UP000887159"/>
    </source>
</evidence>
<reference evidence="1" key="1">
    <citation type="submission" date="2020-08" db="EMBL/GenBank/DDBJ databases">
        <title>Multicomponent nature underlies the extraordinary mechanical properties of spider dragline silk.</title>
        <authorList>
            <person name="Kono N."/>
            <person name="Nakamura H."/>
            <person name="Mori M."/>
            <person name="Yoshida Y."/>
            <person name="Ohtoshi R."/>
            <person name="Malay A.D."/>
            <person name="Moran D.A.P."/>
            <person name="Tomita M."/>
            <person name="Numata K."/>
            <person name="Arakawa K."/>
        </authorList>
    </citation>
    <scope>NUCLEOTIDE SEQUENCE</scope>
</reference>
<keyword evidence="2" id="KW-1185">Reference proteome</keyword>
<protein>
    <submittedName>
        <fullName evidence="1">Uncharacterized protein</fullName>
    </submittedName>
</protein>
<dbReference type="Proteomes" id="UP000887159">
    <property type="component" value="Unassembled WGS sequence"/>
</dbReference>